<gene>
    <name evidence="1" type="ORF">DPMN_055389</name>
</gene>
<keyword evidence="2" id="KW-1185">Reference proteome</keyword>
<accession>A0A9D4HU17</accession>
<protein>
    <submittedName>
        <fullName evidence="1">Uncharacterized protein</fullName>
    </submittedName>
</protein>
<dbReference type="EMBL" id="JAIWYP010000012">
    <property type="protein sequence ID" value="KAH3729418.1"/>
    <property type="molecule type" value="Genomic_DNA"/>
</dbReference>
<organism evidence="1 2">
    <name type="scientific">Dreissena polymorpha</name>
    <name type="common">Zebra mussel</name>
    <name type="synonym">Mytilus polymorpha</name>
    <dbReference type="NCBI Taxonomy" id="45954"/>
    <lineage>
        <taxon>Eukaryota</taxon>
        <taxon>Metazoa</taxon>
        <taxon>Spiralia</taxon>
        <taxon>Lophotrochozoa</taxon>
        <taxon>Mollusca</taxon>
        <taxon>Bivalvia</taxon>
        <taxon>Autobranchia</taxon>
        <taxon>Heteroconchia</taxon>
        <taxon>Euheterodonta</taxon>
        <taxon>Imparidentia</taxon>
        <taxon>Neoheterodontei</taxon>
        <taxon>Myida</taxon>
        <taxon>Dreissenoidea</taxon>
        <taxon>Dreissenidae</taxon>
        <taxon>Dreissena</taxon>
    </lineage>
</organism>
<evidence type="ECO:0000313" key="1">
    <source>
        <dbReference type="EMBL" id="KAH3729418.1"/>
    </source>
</evidence>
<reference evidence="1" key="1">
    <citation type="journal article" date="2019" name="bioRxiv">
        <title>The Genome of the Zebra Mussel, Dreissena polymorpha: A Resource for Invasive Species Research.</title>
        <authorList>
            <person name="McCartney M.A."/>
            <person name="Auch B."/>
            <person name="Kono T."/>
            <person name="Mallez S."/>
            <person name="Zhang Y."/>
            <person name="Obille A."/>
            <person name="Becker A."/>
            <person name="Abrahante J.E."/>
            <person name="Garbe J."/>
            <person name="Badalamenti J.P."/>
            <person name="Herman A."/>
            <person name="Mangelson H."/>
            <person name="Liachko I."/>
            <person name="Sullivan S."/>
            <person name="Sone E.D."/>
            <person name="Koren S."/>
            <person name="Silverstein K.A.T."/>
            <person name="Beckman K.B."/>
            <person name="Gohl D.M."/>
        </authorList>
    </citation>
    <scope>NUCLEOTIDE SEQUENCE</scope>
    <source>
        <strain evidence="1">Duluth1</strain>
        <tissue evidence="1">Whole animal</tissue>
    </source>
</reference>
<evidence type="ECO:0000313" key="2">
    <source>
        <dbReference type="Proteomes" id="UP000828390"/>
    </source>
</evidence>
<sequence length="66" mass="6932">MIKKALNTIKTLTNTSQSKSSVGADADGNLLTESAAVLNRMNMSIENVGNTIASFVGSQESHLACF</sequence>
<name>A0A9D4HU17_DREPO</name>
<comment type="caution">
    <text evidence="1">The sequence shown here is derived from an EMBL/GenBank/DDBJ whole genome shotgun (WGS) entry which is preliminary data.</text>
</comment>
<dbReference type="Proteomes" id="UP000828390">
    <property type="component" value="Unassembled WGS sequence"/>
</dbReference>
<proteinExistence type="predicted"/>
<reference evidence="1" key="2">
    <citation type="submission" date="2020-11" db="EMBL/GenBank/DDBJ databases">
        <authorList>
            <person name="McCartney M.A."/>
            <person name="Auch B."/>
            <person name="Kono T."/>
            <person name="Mallez S."/>
            <person name="Becker A."/>
            <person name="Gohl D.M."/>
            <person name="Silverstein K.A.T."/>
            <person name="Koren S."/>
            <person name="Bechman K.B."/>
            <person name="Herman A."/>
            <person name="Abrahante J.E."/>
            <person name="Garbe J."/>
        </authorList>
    </citation>
    <scope>NUCLEOTIDE SEQUENCE</scope>
    <source>
        <strain evidence="1">Duluth1</strain>
        <tissue evidence="1">Whole animal</tissue>
    </source>
</reference>
<dbReference type="AlphaFoldDB" id="A0A9D4HU17"/>